<feature type="domain" description="RNA polymerase sigma-70 region 2" evidence="5">
    <location>
        <begin position="24"/>
        <end position="87"/>
    </location>
</feature>
<dbReference type="CDD" id="cd06171">
    <property type="entry name" value="Sigma70_r4"/>
    <property type="match status" value="1"/>
</dbReference>
<dbReference type="InterPro" id="IPR007627">
    <property type="entry name" value="RNA_pol_sigma70_r2"/>
</dbReference>
<gene>
    <name evidence="7" type="ORF">DC3_36620</name>
</gene>
<dbReference type="InterPro" id="IPR013249">
    <property type="entry name" value="RNA_pol_sigma70_r4_t2"/>
</dbReference>
<evidence type="ECO:0000313" key="7">
    <source>
        <dbReference type="EMBL" id="GEM48027.1"/>
    </source>
</evidence>
<dbReference type="AlphaFoldDB" id="A0A511N6E5"/>
<keyword evidence="2" id="KW-0805">Transcription regulation</keyword>
<dbReference type="Gene3D" id="1.10.10.10">
    <property type="entry name" value="Winged helix-like DNA-binding domain superfamily/Winged helix DNA-binding domain"/>
    <property type="match status" value="1"/>
</dbReference>
<evidence type="ECO:0000259" key="6">
    <source>
        <dbReference type="Pfam" id="PF08281"/>
    </source>
</evidence>
<reference evidence="7 8" key="1">
    <citation type="submission" date="2019-07" db="EMBL/GenBank/DDBJ databases">
        <title>Whole genome shotgun sequence of Deinococcus cellulosilyticus NBRC 106333.</title>
        <authorList>
            <person name="Hosoyama A."/>
            <person name="Uohara A."/>
            <person name="Ohji S."/>
            <person name="Ichikawa N."/>
        </authorList>
    </citation>
    <scope>NUCLEOTIDE SEQUENCE [LARGE SCALE GENOMIC DNA]</scope>
    <source>
        <strain evidence="7 8">NBRC 106333</strain>
    </source>
</reference>
<evidence type="ECO:0000259" key="5">
    <source>
        <dbReference type="Pfam" id="PF04542"/>
    </source>
</evidence>
<dbReference type="EMBL" id="BJXB01000017">
    <property type="protein sequence ID" value="GEM48027.1"/>
    <property type="molecule type" value="Genomic_DNA"/>
</dbReference>
<name>A0A511N6E5_DEIC1</name>
<keyword evidence="8" id="KW-1185">Reference proteome</keyword>
<evidence type="ECO:0000313" key="8">
    <source>
        <dbReference type="Proteomes" id="UP000321306"/>
    </source>
</evidence>
<proteinExistence type="inferred from homology"/>
<dbReference type="NCBIfam" id="TIGR02937">
    <property type="entry name" value="sigma70-ECF"/>
    <property type="match status" value="1"/>
</dbReference>
<comment type="caution">
    <text evidence="7">The sequence shown here is derived from an EMBL/GenBank/DDBJ whole genome shotgun (WGS) entry which is preliminary data.</text>
</comment>
<dbReference type="InterPro" id="IPR036388">
    <property type="entry name" value="WH-like_DNA-bd_sf"/>
</dbReference>
<evidence type="ECO:0000256" key="4">
    <source>
        <dbReference type="ARBA" id="ARBA00023163"/>
    </source>
</evidence>
<keyword evidence="3" id="KW-0731">Sigma factor</keyword>
<dbReference type="Gene3D" id="1.10.1740.10">
    <property type="match status" value="1"/>
</dbReference>
<evidence type="ECO:0000256" key="2">
    <source>
        <dbReference type="ARBA" id="ARBA00023015"/>
    </source>
</evidence>
<feature type="domain" description="RNA polymerase sigma factor 70 region 4 type 2" evidence="6">
    <location>
        <begin position="117"/>
        <end position="169"/>
    </location>
</feature>
<accession>A0A511N6E5</accession>
<dbReference type="Pfam" id="PF08281">
    <property type="entry name" value="Sigma70_r4_2"/>
    <property type="match status" value="1"/>
</dbReference>
<sequence length="180" mass="20971">MYEHLEDRQLVPLARRDHRAYEALMRRHLPRMHAVACGIVGESNAEDVLQEVLWSTYRNLKHFRGDAEFSTWLYRITMNACYQALRKPQAEVTPLEDLDPPSLENVAHRAEQNQMRELIEEGLQSLPAEQREAFSLREFLDMEYQQIAEVLGVQLGTVKSRINRAKQALKTFLLQRGVQP</sequence>
<dbReference type="PANTHER" id="PTHR43133">
    <property type="entry name" value="RNA POLYMERASE ECF-TYPE SIGMA FACTO"/>
    <property type="match status" value="1"/>
</dbReference>
<dbReference type="SUPFAM" id="SSF88946">
    <property type="entry name" value="Sigma2 domain of RNA polymerase sigma factors"/>
    <property type="match status" value="1"/>
</dbReference>
<dbReference type="InterPro" id="IPR014284">
    <property type="entry name" value="RNA_pol_sigma-70_dom"/>
</dbReference>
<evidence type="ECO:0000256" key="1">
    <source>
        <dbReference type="ARBA" id="ARBA00010641"/>
    </source>
</evidence>
<dbReference type="RefSeq" id="WP_146886760.1">
    <property type="nucleotide sequence ID" value="NZ_BJXB01000017.1"/>
</dbReference>
<dbReference type="InterPro" id="IPR013324">
    <property type="entry name" value="RNA_pol_sigma_r3/r4-like"/>
</dbReference>
<evidence type="ECO:0000256" key="3">
    <source>
        <dbReference type="ARBA" id="ARBA00023082"/>
    </source>
</evidence>
<dbReference type="Pfam" id="PF04542">
    <property type="entry name" value="Sigma70_r2"/>
    <property type="match status" value="1"/>
</dbReference>
<dbReference type="GO" id="GO:0016987">
    <property type="term" value="F:sigma factor activity"/>
    <property type="evidence" value="ECO:0007669"/>
    <property type="project" value="UniProtKB-KW"/>
</dbReference>
<dbReference type="OrthoDB" id="9784984at2"/>
<dbReference type="InterPro" id="IPR013325">
    <property type="entry name" value="RNA_pol_sigma_r2"/>
</dbReference>
<keyword evidence="4" id="KW-0804">Transcription</keyword>
<organism evidence="7 8">
    <name type="scientific">Deinococcus cellulosilyticus (strain DSM 18568 / NBRC 106333 / KACC 11606 / 5516J-15)</name>
    <dbReference type="NCBI Taxonomy" id="1223518"/>
    <lineage>
        <taxon>Bacteria</taxon>
        <taxon>Thermotogati</taxon>
        <taxon>Deinococcota</taxon>
        <taxon>Deinococci</taxon>
        <taxon>Deinococcales</taxon>
        <taxon>Deinococcaceae</taxon>
        <taxon>Deinococcus</taxon>
    </lineage>
</organism>
<dbReference type="Proteomes" id="UP000321306">
    <property type="component" value="Unassembled WGS sequence"/>
</dbReference>
<dbReference type="GO" id="GO:0003677">
    <property type="term" value="F:DNA binding"/>
    <property type="evidence" value="ECO:0007669"/>
    <property type="project" value="InterPro"/>
</dbReference>
<protein>
    <submittedName>
        <fullName evidence="7">RNA polymerase sigma factor</fullName>
    </submittedName>
</protein>
<dbReference type="SUPFAM" id="SSF88659">
    <property type="entry name" value="Sigma3 and sigma4 domains of RNA polymerase sigma factors"/>
    <property type="match status" value="1"/>
</dbReference>
<dbReference type="InterPro" id="IPR039425">
    <property type="entry name" value="RNA_pol_sigma-70-like"/>
</dbReference>
<comment type="similarity">
    <text evidence="1">Belongs to the sigma-70 factor family. ECF subfamily.</text>
</comment>
<dbReference type="GO" id="GO:0006352">
    <property type="term" value="P:DNA-templated transcription initiation"/>
    <property type="evidence" value="ECO:0007669"/>
    <property type="project" value="InterPro"/>
</dbReference>
<dbReference type="PANTHER" id="PTHR43133:SF51">
    <property type="entry name" value="RNA POLYMERASE SIGMA FACTOR"/>
    <property type="match status" value="1"/>
</dbReference>